<evidence type="ECO:0000259" key="2">
    <source>
        <dbReference type="SMART" id="SM00228"/>
    </source>
</evidence>
<dbReference type="GO" id="GO:0008235">
    <property type="term" value="F:metalloexopeptidase activity"/>
    <property type="evidence" value="ECO:0007669"/>
    <property type="project" value="InterPro"/>
</dbReference>
<dbReference type="PANTHER" id="PTHR12147:SF26">
    <property type="entry name" value="PEPTIDASE M28 DOMAIN-CONTAINING PROTEIN"/>
    <property type="match status" value="1"/>
</dbReference>
<proteinExistence type="predicted"/>
<dbReference type="Gene3D" id="2.30.42.10">
    <property type="match status" value="1"/>
</dbReference>
<dbReference type="Gene3D" id="3.50.30.30">
    <property type="match status" value="1"/>
</dbReference>
<dbReference type="Pfam" id="PF13180">
    <property type="entry name" value="PDZ_2"/>
    <property type="match status" value="1"/>
</dbReference>
<dbReference type="OrthoDB" id="9762302at2"/>
<organism evidence="3 4">
    <name type="scientific">Bremerella cremea</name>
    <dbReference type="NCBI Taxonomy" id="1031537"/>
    <lineage>
        <taxon>Bacteria</taxon>
        <taxon>Pseudomonadati</taxon>
        <taxon>Planctomycetota</taxon>
        <taxon>Planctomycetia</taxon>
        <taxon>Pirellulales</taxon>
        <taxon>Pirellulaceae</taxon>
        <taxon>Bremerella</taxon>
    </lineage>
</organism>
<dbReference type="Pfam" id="PF04389">
    <property type="entry name" value="Peptidase_M28"/>
    <property type="match status" value="1"/>
</dbReference>
<keyword evidence="1" id="KW-0732">Signal</keyword>
<dbReference type="InterPro" id="IPR045175">
    <property type="entry name" value="M28_fam"/>
</dbReference>
<evidence type="ECO:0000313" key="4">
    <source>
        <dbReference type="Proteomes" id="UP000253562"/>
    </source>
</evidence>
<dbReference type="SUPFAM" id="SSF52025">
    <property type="entry name" value="PA domain"/>
    <property type="match status" value="1"/>
</dbReference>
<dbReference type="EMBL" id="QPEX01000010">
    <property type="protein sequence ID" value="RCS54670.1"/>
    <property type="molecule type" value="Genomic_DNA"/>
</dbReference>
<dbReference type="GO" id="GO:0006508">
    <property type="term" value="P:proteolysis"/>
    <property type="evidence" value="ECO:0007669"/>
    <property type="project" value="InterPro"/>
</dbReference>
<dbReference type="SMART" id="SM00228">
    <property type="entry name" value="PDZ"/>
    <property type="match status" value="1"/>
</dbReference>
<feature type="signal peptide" evidence="1">
    <location>
        <begin position="1"/>
        <end position="20"/>
    </location>
</feature>
<sequence>MKSFSSFLSFFVFLFLSSHATWPLPLLADEPMDAAQEEEDAASNTQIESRLAEDLNYLAADEREGRGPYTQGQKEAADFIAQQFAEAGLKTKLIERGPFQVFAKREFLELGEQNQLTFAETDNNVNEVPASDYQPLSPSTGGKFDLPLAMAGYGITSSRDDYDDYANFDATGKAVIVLRHEPDQSGKTGKFAGDKNSNHAALATKIENAVQHGAAAVFIVTDDVTLSKERGRDELFDFQIRMPKNFKPKVPVIHVKRAVIDALLKQAGQSSLAEWEANVDETWKPNSFDLEGVRAQGEVEIVASERVQKNVLGLLPGKGELASEVVVVGAHYDHIGRGGSGSLAPWTRDIHNGADDNASGTVALLETARRCAAWNIANRRTFLFIAFGGEEQGLIGSEYYVRHPLYDMEKTVAMLNYDMVGRLRKERLTVYGYNTAKEFEAWLDEAAKEQGLELNKISGGYGPSDHASFYGRGVPVMHDFTGFHSQYHRPSDDIEYINVPGIRKVVDMNMAILKHLATEKITPVPEAGGSLLDLYFGDGSADEEDLPKRRLLGVALGDFNESGIPIQAVGQETVAQKAGLQPGDLLLSWKGKPIQSLQDLRQAVDAAQPGEKIPVRILRDEKELELDVEFAQ</sequence>
<feature type="domain" description="PDZ" evidence="2">
    <location>
        <begin position="550"/>
        <end position="621"/>
    </location>
</feature>
<evidence type="ECO:0000256" key="1">
    <source>
        <dbReference type="SAM" id="SignalP"/>
    </source>
</evidence>
<dbReference type="Pfam" id="PF02225">
    <property type="entry name" value="PA"/>
    <property type="match status" value="1"/>
</dbReference>
<reference evidence="3 4" key="1">
    <citation type="submission" date="2018-07" db="EMBL/GenBank/DDBJ databases">
        <title>Comparative genomes isolates from brazilian mangrove.</title>
        <authorList>
            <person name="De Araujo J.E."/>
            <person name="Taketani R.G."/>
            <person name="Silva M.C.P."/>
            <person name="Lourenco M.V."/>
            <person name="Oliveira V.M."/>
            <person name="Andreote F.D."/>
        </authorList>
    </citation>
    <scope>NUCLEOTIDE SEQUENCE [LARGE SCALE GENOMIC DNA]</scope>
    <source>
        <strain evidence="3 4">HEX PRIS-MGV</strain>
    </source>
</reference>
<feature type="chain" id="PRO_5016762907" evidence="1">
    <location>
        <begin position="21"/>
        <end position="632"/>
    </location>
</feature>
<dbReference type="SUPFAM" id="SSF50156">
    <property type="entry name" value="PDZ domain-like"/>
    <property type="match status" value="1"/>
</dbReference>
<dbReference type="InterPro" id="IPR001478">
    <property type="entry name" value="PDZ"/>
</dbReference>
<dbReference type="Proteomes" id="UP000253562">
    <property type="component" value="Unassembled WGS sequence"/>
</dbReference>
<dbReference type="Gene3D" id="3.40.630.10">
    <property type="entry name" value="Zn peptidases"/>
    <property type="match status" value="1"/>
</dbReference>
<dbReference type="SUPFAM" id="SSF53187">
    <property type="entry name" value="Zn-dependent exopeptidases"/>
    <property type="match status" value="1"/>
</dbReference>
<evidence type="ECO:0000313" key="3">
    <source>
        <dbReference type="EMBL" id="RCS54670.1"/>
    </source>
</evidence>
<accession>A0A368KW66</accession>
<dbReference type="InterPro" id="IPR003137">
    <property type="entry name" value="PA_domain"/>
</dbReference>
<dbReference type="InterPro" id="IPR046450">
    <property type="entry name" value="PA_dom_sf"/>
</dbReference>
<dbReference type="RefSeq" id="WP_114367733.1">
    <property type="nucleotide sequence ID" value="NZ_QPEX01000010.1"/>
</dbReference>
<dbReference type="AlphaFoldDB" id="A0A368KW66"/>
<keyword evidence="3" id="KW-0378">Hydrolase</keyword>
<comment type="caution">
    <text evidence="3">The sequence shown here is derived from an EMBL/GenBank/DDBJ whole genome shotgun (WGS) entry which is preliminary data.</text>
</comment>
<gene>
    <name evidence="3" type="ORF">DTL42_05950</name>
</gene>
<dbReference type="InterPro" id="IPR007484">
    <property type="entry name" value="Peptidase_M28"/>
</dbReference>
<protein>
    <submittedName>
        <fullName evidence="3">M20/M25/M40 family metallo-hydrolase</fullName>
    </submittedName>
</protein>
<dbReference type="PANTHER" id="PTHR12147">
    <property type="entry name" value="METALLOPEPTIDASE M28 FAMILY MEMBER"/>
    <property type="match status" value="1"/>
</dbReference>
<name>A0A368KW66_9BACT</name>
<dbReference type="InterPro" id="IPR036034">
    <property type="entry name" value="PDZ_sf"/>
</dbReference>